<dbReference type="GO" id="GO:0017111">
    <property type="term" value="F:ribonucleoside triphosphate phosphatase activity"/>
    <property type="evidence" value="ECO:0007669"/>
    <property type="project" value="InterPro"/>
</dbReference>
<evidence type="ECO:0000256" key="10">
    <source>
        <dbReference type="HAMAP-Rule" id="MF_01405"/>
    </source>
</evidence>
<dbReference type="Gene3D" id="3.90.950.10">
    <property type="match status" value="1"/>
</dbReference>
<feature type="binding site" evidence="10">
    <location>
        <begin position="7"/>
        <end position="12"/>
    </location>
    <ligand>
        <name>substrate</name>
    </ligand>
</feature>
<dbReference type="EMBL" id="NIGF01000015">
    <property type="protein sequence ID" value="PQV63097.1"/>
    <property type="molecule type" value="Genomic_DNA"/>
</dbReference>
<dbReference type="InParanoid" id="A0A2S8SQM1"/>
<dbReference type="EC" id="3.6.1.66" evidence="10"/>
<comment type="cofactor">
    <cofactor evidence="10">
        <name>Mg(2+)</name>
        <dbReference type="ChEBI" id="CHEBI:18420"/>
    </cofactor>
    <text evidence="10">Binds 1 Mg(2+) ion per subunit.</text>
</comment>
<evidence type="ECO:0000256" key="3">
    <source>
        <dbReference type="ARBA" id="ARBA00022723"/>
    </source>
</evidence>
<dbReference type="InterPro" id="IPR002637">
    <property type="entry name" value="RdgB/HAM1"/>
</dbReference>
<gene>
    <name evidence="11" type="ORF">B1R32_1153</name>
</gene>
<dbReference type="GO" id="GO:0009146">
    <property type="term" value="P:purine nucleoside triphosphate catabolic process"/>
    <property type="evidence" value="ECO:0007669"/>
    <property type="project" value="UniProtKB-UniRule"/>
</dbReference>
<evidence type="ECO:0000313" key="11">
    <source>
        <dbReference type="EMBL" id="PQV63097.1"/>
    </source>
</evidence>
<feature type="binding site" evidence="10">
    <location>
        <position position="41"/>
    </location>
    <ligand>
        <name>Mg(2+)</name>
        <dbReference type="ChEBI" id="CHEBI:18420"/>
    </ligand>
</feature>
<comment type="catalytic activity">
    <reaction evidence="9 10">
        <text>XTP + H2O = XMP + diphosphate + H(+)</text>
        <dbReference type="Rhea" id="RHEA:28610"/>
        <dbReference type="ChEBI" id="CHEBI:15377"/>
        <dbReference type="ChEBI" id="CHEBI:15378"/>
        <dbReference type="ChEBI" id="CHEBI:33019"/>
        <dbReference type="ChEBI" id="CHEBI:57464"/>
        <dbReference type="ChEBI" id="CHEBI:61314"/>
        <dbReference type="EC" id="3.6.1.66"/>
    </reaction>
</comment>
<comment type="catalytic activity">
    <reaction evidence="10">
        <text>ITP + H2O = IMP + diphosphate + H(+)</text>
        <dbReference type="Rhea" id="RHEA:29399"/>
        <dbReference type="ChEBI" id="CHEBI:15377"/>
        <dbReference type="ChEBI" id="CHEBI:15378"/>
        <dbReference type="ChEBI" id="CHEBI:33019"/>
        <dbReference type="ChEBI" id="CHEBI:58053"/>
        <dbReference type="ChEBI" id="CHEBI:61402"/>
        <dbReference type="EC" id="3.6.1.66"/>
    </reaction>
</comment>
<evidence type="ECO:0000313" key="12">
    <source>
        <dbReference type="Proteomes" id="UP000237684"/>
    </source>
</evidence>
<dbReference type="HAMAP" id="MF_01405">
    <property type="entry name" value="Non_canon_purine_NTPase"/>
    <property type="match status" value="1"/>
</dbReference>
<dbReference type="GO" id="GO:0005829">
    <property type="term" value="C:cytosol"/>
    <property type="evidence" value="ECO:0007669"/>
    <property type="project" value="TreeGrafter"/>
</dbReference>
<protein>
    <recommendedName>
        <fullName evidence="10">dITP/XTP pyrophosphatase</fullName>
        <ecNumber evidence="10">3.6.1.66</ecNumber>
    </recommendedName>
    <alternativeName>
        <fullName evidence="10">Non-canonical purine NTP pyrophosphatase</fullName>
    </alternativeName>
    <alternativeName>
        <fullName evidence="10">Non-standard purine NTP pyrophosphatase</fullName>
    </alternativeName>
    <alternativeName>
        <fullName evidence="10">Nucleoside-triphosphate diphosphatase</fullName>
    </alternativeName>
    <alternativeName>
        <fullName evidence="10">Nucleoside-triphosphate pyrophosphatase</fullName>
        <shortName evidence="10">NTPase</shortName>
    </alternativeName>
</protein>
<dbReference type="SUPFAM" id="SSF52972">
    <property type="entry name" value="ITPase-like"/>
    <property type="match status" value="1"/>
</dbReference>
<comment type="similarity">
    <text evidence="1 10">Belongs to the HAM1 NTPase family.</text>
</comment>
<keyword evidence="6 10" id="KW-0460">Magnesium</keyword>
<evidence type="ECO:0000256" key="7">
    <source>
        <dbReference type="ARBA" id="ARBA00023080"/>
    </source>
</evidence>
<evidence type="ECO:0000256" key="4">
    <source>
        <dbReference type="ARBA" id="ARBA00022741"/>
    </source>
</evidence>
<evidence type="ECO:0000256" key="1">
    <source>
        <dbReference type="ARBA" id="ARBA00008023"/>
    </source>
</evidence>
<name>A0A2S8SQM1_9BACT</name>
<feature type="active site" description="Proton acceptor" evidence="10">
    <location>
        <position position="70"/>
    </location>
</feature>
<dbReference type="GO" id="GO:0036220">
    <property type="term" value="F:ITP diphosphatase activity"/>
    <property type="evidence" value="ECO:0007669"/>
    <property type="project" value="UniProtKB-UniRule"/>
</dbReference>
<feature type="binding site" evidence="10">
    <location>
        <begin position="187"/>
        <end position="188"/>
    </location>
    <ligand>
        <name>substrate</name>
    </ligand>
</feature>
<feature type="binding site" evidence="10">
    <location>
        <position position="182"/>
    </location>
    <ligand>
        <name>substrate</name>
    </ligand>
</feature>
<comment type="caution">
    <text evidence="11">The sequence shown here is derived from an EMBL/GenBank/DDBJ whole genome shotgun (WGS) entry which is preliminary data.</text>
</comment>
<feature type="binding site" evidence="10">
    <location>
        <position position="70"/>
    </location>
    <ligand>
        <name>Mg(2+)</name>
        <dbReference type="ChEBI" id="CHEBI:18420"/>
    </ligand>
</feature>
<dbReference type="GO" id="GO:0036222">
    <property type="term" value="F:XTP diphosphatase activity"/>
    <property type="evidence" value="ECO:0007669"/>
    <property type="project" value="UniProtKB-UniRule"/>
</dbReference>
<comment type="function">
    <text evidence="10">Pyrophosphatase that catalyzes the hydrolysis of nucleoside triphosphates to their monophosphate derivatives, with a high preference for the non-canonical purine nucleotides XTP (xanthosine triphosphate), dITP (deoxyinosine triphosphate) and ITP. Seems to function as a house-cleaning enzyme that removes non-canonical purine nucleotides from the nucleotide pool, thus preventing their incorporation into DNA/RNA and avoiding chromosomal lesions.</text>
</comment>
<feature type="binding site" evidence="10">
    <location>
        <position position="71"/>
    </location>
    <ligand>
        <name>substrate</name>
    </ligand>
</feature>
<organism evidence="11 12">
    <name type="scientific">Abditibacterium utsteinense</name>
    <dbReference type="NCBI Taxonomy" id="1960156"/>
    <lineage>
        <taxon>Bacteria</taxon>
        <taxon>Pseudomonadati</taxon>
        <taxon>Abditibacteriota</taxon>
        <taxon>Abditibacteriia</taxon>
        <taxon>Abditibacteriales</taxon>
        <taxon>Abditibacteriaceae</taxon>
        <taxon>Abditibacterium</taxon>
    </lineage>
</organism>
<keyword evidence="3 10" id="KW-0479">Metal-binding</keyword>
<dbReference type="GO" id="GO:0046872">
    <property type="term" value="F:metal ion binding"/>
    <property type="evidence" value="ECO:0007669"/>
    <property type="project" value="UniProtKB-KW"/>
</dbReference>
<keyword evidence="5 10" id="KW-0378">Hydrolase</keyword>
<accession>A0A2S8SQM1</accession>
<dbReference type="AlphaFoldDB" id="A0A2S8SQM1"/>
<dbReference type="GO" id="GO:0035870">
    <property type="term" value="F:dITP diphosphatase activity"/>
    <property type="evidence" value="ECO:0007669"/>
    <property type="project" value="UniProtKB-UniRule"/>
</dbReference>
<keyword evidence="7 10" id="KW-0546">Nucleotide metabolism</keyword>
<keyword evidence="4 10" id="KW-0547">Nucleotide-binding</keyword>
<dbReference type="InterPro" id="IPR020922">
    <property type="entry name" value="dITP/XTP_pyrophosphatase"/>
</dbReference>
<evidence type="ECO:0000256" key="5">
    <source>
        <dbReference type="ARBA" id="ARBA00022801"/>
    </source>
</evidence>
<evidence type="ECO:0000256" key="9">
    <source>
        <dbReference type="ARBA" id="ARBA00052017"/>
    </source>
</evidence>
<evidence type="ECO:0000256" key="2">
    <source>
        <dbReference type="ARBA" id="ARBA00011738"/>
    </source>
</evidence>
<feature type="binding site" evidence="10">
    <location>
        <begin position="151"/>
        <end position="154"/>
    </location>
    <ligand>
        <name>substrate</name>
    </ligand>
</feature>
<comment type="catalytic activity">
    <reaction evidence="8 10">
        <text>dITP + H2O = dIMP + diphosphate + H(+)</text>
        <dbReference type="Rhea" id="RHEA:28342"/>
        <dbReference type="ChEBI" id="CHEBI:15377"/>
        <dbReference type="ChEBI" id="CHEBI:15378"/>
        <dbReference type="ChEBI" id="CHEBI:33019"/>
        <dbReference type="ChEBI" id="CHEBI:61194"/>
        <dbReference type="ChEBI" id="CHEBI:61382"/>
        <dbReference type="EC" id="3.6.1.66"/>
    </reaction>
</comment>
<dbReference type="FunCoup" id="A0A2S8SQM1">
    <property type="interactions" value="380"/>
</dbReference>
<dbReference type="CDD" id="cd00515">
    <property type="entry name" value="HAM1"/>
    <property type="match status" value="1"/>
</dbReference>
<dbReference type="RefSeq" id="WP_123580735.1">
    <property type="nucleotide sequence ID" value="NZ_NIGF01000015.1"/>
</dbReference>
<dbReference type="GO" id="GO:0009117">
    <property type="term" value="P:nucleotide metabolic process"/>
    <property type="evidence" value="ECO:0007669"/>
    <property type="project" value="UniProtKB-KW"/>
</dbReference>
<dbReference type="GO" id="GO:0000166">
    <property type="term" value="F:nucleotide binding"/>
    <property type="evidence" value="ECO:0007669"/>
    <property type="project" value="UniProtKB-KW"/>
</dbReference>
<proteinExistence type="inferred from homology"/>
<evidence type="ECO:0000256" key="8">
    <source>
        <dbReference type="ARBA" id="ARBA00051875"/>
    </source>
</evidence>
<dbReference type="Pfam" id="PF01725">
    <property type="entry name" value="Ham1p_like"/>
    <property type="match status" value="1"/>
</dbReference>
<dbReference type="PANTHER" id="PTHR11067:SF9">
    <property type="entry name" value="INOSINE TRIPHOSPHATE PYROPHOSPHATASE"/>
    <property type="match status" value="1"/>
</dbReference>
<comment type="subunit">
    <text evidence="2 10">Homodimer.</text>
</comment>
<evidence type="ECO:0000256" key="6">
    <source>
        <dbReference type="ARBA" id="ARBA00022842"/>
    </source>
</evidence>
<dbReference type="PANTHER" id="PTHR11067">
    <property type="entry name" value="INOSINE TRIPHOSPHATE PYROPHOSPHATASE/HAM1 PROTEIN"/>
    <property type="match status" value="1"/>
</dbReference>
<dbReference type="Proteomes" id="UP000237684">
    <property type="component" value="Unassembled WGS sequence"/>
</dbReference>
<sequence>MTILLATTSAHKAREIAEILSDLPDLTLETLDDYPATEAPDEDGETMADNARIKAQFYAAHFGKTVLADDSGLEVDALNGEPGVHSARWSEGSDADRTRALLQKMSEVEVEHRGARYRCALCLASPQEIIFETEATCEGAIASLAEGFGGFGYDPIFQITLATGAEAQFVGQTLGQVPPEVKASVSHRAGAVRLLAQRLEFEA</sequence>
<dbReference type="FunFam" id="3.90.950.10:FF:000001">
    <property type="entry name" value="dITP/XTP pyrophosphatase"/>
    <property type="match status" value="1"/>
</dbReference>
<dbReference type="OrthoDB" id="9807456at2"/>
<keyword evidence="12" id="KW-1185">Reference proteome</keyword>
<dbReference type="InterPro" id="IPR029001">
    <property type="entry name" value="ITPase-like_fam"/>
</dbReference>
<reference evidence="11 12" key="1">
    <citation type="journal article" date="2018" name="Syst. Appl. Microbiol.">
        <title>Abditibacterium utsteinense sp. nov., the first cultivated member of candidate phylum FBP, isolated from ice-free Antarctic soil samples.</title>
        <authorList>
            <person name="Tahon G."/>
            <person name="Tytgat B."/>
            <person name="Lebbe L."/>
            <person name="Carlier A."/>
            <person name="Willems A."/>
        </authorList>
    </citation>
    <scope>NUCLEOTIDE SEQUENCE [LARGE SCALE GENOMIC DNA]</scope>
    <source>
        <strain evidence="11 12">LMG 29911</strain>
    </source>
</reference>